<keyword evidence="3 8" id="KW-0813">Transport</keyword>
<dbReference type="CDD" id="cd06261">
    <property type="entry name" value="TM_PBP2"/>
    <property type="match status" value="1"/>
</dbReference>
<dbReference type="Proteomes" id="UP000321717">
    <property type="component" value="Unassembled WGS sequence"/>
</dbReference>
<keyword evidence="7 8" id="KW-0472">Membrane</keyword>
<keyword evidence="4" id="KW-1003">Cell membrane</keyword>
<dbReference type="InterPro" id="IPR000515">
    <property type="entry name" value="MetI-like"/>
</dbReference>
<evidence type="ECO:0000256" key="2">
    <source>
        <dbReference type="ARBA" id="ARBA00007069"/>
    </source>
</evidence>
<dbReference type="SUPFAM" id="SSF161098">
    <property type="entry name" value="MetI-like"/>
    <property type="match status" value="1"/>
</dbReference>
<dbReference type="Pfam" id="PF00528">
    <property type="entry name" value="BPD_transp_1"/>
    <property type="match status" value="1"/>
</dbReference>
<evidence type="ECO:0000256" key="4">
    <source>
        <dbReference type="ARBA" id="ARBA00022475"/>
    </source>
</evidence>
<dbReference type="AlphaFoldDB" id="A0A512HH01"/>
<feature type="transmembrane region" description="Helical" evidence="8">
    <location>
        <begin position="30"/>
        <end position="53"/>
    </location>
</feature>
<feature type="transmembrane region" description="Helical" evidence="8">
    <location>
        <begin position="116"/>
        <end position="143"/>
    </location>
</feature>
<evidence type="ECO:0000256" key="3">
    <source>
        <dbReference type="ARBA" id="ARBA00022448"/>
    </source>
</evidence>
<dbReference type="PROSITE" id="PS50928">
    <property type="entry name" value="ABC_TM1"/>
    <property type="match status" value="1"/>
</dbReference>
<dbReference type="Gene3D" id="1.10.3720.10">
    <property type="entry name" value="MetI-like"/>
    <property type="match status" value="1"/>
</dbReference>
<dbReference type="RefSeq" id="WP_284215161.1">
    <property type="nucleotide sequence ID" value="NZ_BSOI01000002.1"/>
</dbReference>
<feature type="domain" description="ABC transmembrane type-1" evidence="9">
    <location>
        <begin position="79"/>
        <end position="286"/>
    </location>
</feature>
<evidence type="ECO:0000256" key="1">
    <source>
        <dbReference type="ARBA" id="ARBA00004651"/>
    </source>
</evidence>
<name>A0A512HH01_9HYPH</name>
<evidence type="ECO:0000256" key="6">
    <source>
        <dbReference type="ARBA" id="ARBA00022989"/>
    </source>
</evidence>
<evidence type="ECO:0000313" key="10">
    <source>
        <dbReference type="EMBL" id="GEO84724.1"/>
    </source>
</evidence>
<sequence length="299" mass="31743">MRVLRHRAGGRGQSAPAVAARRWLTDWGPALPLIGLGLGVLVVPCAVILRASFAEPAGGGVTLANWISVLGGRSARTAIGNSLALAVVVATIALIVGGPLAWSLARMARGWRALNLGLLTVANNFSGIGLAFGYVAALGSYGMITLGLKALGVGATPPAPTSFWGLVIAYEYGIVPMFVLLTLPAMSLIREEWWEACQCCGAGRLQFWRHVGLPMLAPFLGAGWLLCFTWAVGLYGLPVALLGSSRPTYPLITIDMSRTMMGSLFGSQRMPVLAAVLMILAVGSLWLYRWLLKRGTNWL</sequence>
<evidence type="ECO:0000313" key="11">
    <source>
        <dbReference type="Proteomes" id="UP000321717"/>
    </source>
</evidence>
<dbReference type="InterPro" id="IPR035906">
    <property type="entry name" value="MetI-like_sf"/>
</dbReference>
<reference evidence="10 11" key="1">
    <citation type="submission" date="2019-07" db="EMBL/GenBank/DDBJ databases">
        <title>Whole genome shotgun sequence of Rhizobium naphthalenivorans NBRC 107585.</title>
        <authorList>
            <person name="Hosoyama A."/>
            <person name="Uohara A."/>
            <person name="Ohji S."/>
            <person name="Ichikawa N."/>
        </authorList>
    </citation>
    <scope>NUCLEOTIDE SEQUENCE [LARGE SCALE GENOMIC DNA]</scope>
    <source>
        <strain evidence="10 11">NBRC 107585</strain>
    </source>
</reference>
<evidence type="ECO:0000259" key="9">
    <source>
        <dbReference type="PROSITE" id="PS50928"/>
    </source>
</evidence>
<comment type="caution">
    <text evidence="10">The sequence shown here is derived from an EMBL/GenBank/DDBJ whole genome shotgun (WGS) entry which is preliminary data.</text>
</comment>
<organism evidence="10 11">
    <name type="scientific">Ciceribacter naphthalenivorans</name>
    <dbReference type="NCBI Taxonomy" id="1118451"/>
    <lineage>
        <taxon>Bacteria</taxon>
        <taxon>Pseudomonadati</taxon>
        <taxon>Pseudomonadota</taxon>
        <taxon>Alphaproteobacteria</taxon>
        <taxon>Hyphomicrobiales</taxon>
        <taxon>Rhizobiaceae</taxon>
        <taxon>Ciceribacter</taxon>
    </lineage>
</organism>
<keyword evidence="11" id="KW-1185">Reference proteome</keyword>
<protein>
    <submittedName>
        <fullName evidence="10">ABC transporter permease</fullName>
    </submittedName>
</protein>
<dbReference type="GO" id="GO:0005886">
    <property type="term" value="C:plasma membrane"/>
    <property type="evidence" value="ECO:0007669"/>
    <property type="project" value="UniProtKB-SubCell"/>
</dbReference>
<comment type="subcellular location">
    <subcellularLocation>
        <location evidence="1 8">Cell membrane</location>
        <topology evidence="1 8">Multi-pass membrane protein</topology>
    </subcellularLocation>
</comment>
<proteinExistence type="inferred from homology"/>
<dbReference type="GO" id="GO:0055085">
    <property type="term" value="P:transmembrane transport"/>
    <property type="evidence" value="ECO:0007669"/>
    <property type="project" value="InterPro"/>
</dbReference>
<evidence type="ECO:0000256" key="7">
    <source>
        <dbReference type="ARBA" id="ARBA00023136"/>
    </source>
</evidence>
<dbReference type="EMBL" id="BJZP01000006">
    <property type="protein sequence ID" value="GEO84724.1"/>
    <property type="molecule type" value="Genomic_DNA"/>
</dbReference>
<accession>A0A512HH01</accession>
<evidence type="ECO:0000256" key="8">
    <source>
        <dbReference type="RuleBase" id="RU363032"/>
    </source>
</evidence>
<dbReference type="PANTHER" id="PTHR42929">
    <property type="entry name" value="INNER MEMBRANE ABC TRANSPORTER PERMEASE PROTEIN YDCU-RELATED-RELATED"/>
    <property type="match status" value="1"/>
</dbReference>
<gene>
    <name evidence="10" type="ORF">RNA01_16560</name>
</gene>
<feature type="transmembrane region" description="Helical" evidence="8">
    <location>
        <begin position="213"/>
        <end position="237"/>
    </location>
</feature>
<feature type="transmembrane region" description="Helical" evidence="8">
    <location>
        <begin position="163"/>
        <end position="183"/>
    </location>
</feature>
<comment type="similarity">
    <text evidence="2">Belongs to the binding-protein-dependent transport system permease family. CysTW subfamily.</text>
</comment>
<feature type="transmembrane region" description="Helical" evidence="8">
    <location>
        <begin position="270"/>
        <end position="291"/>
    </location>
</feature>
<keyword evidence="5 8" id="KW-0812">Transmembrane</keyword>
<feature type="transmembrane region" description="Helical" evidence="8">
    <location>
        <begin position="83"/>
        <end position="104"/>
    </location>
</feature>
<keyword evidence="6 8" id="KW-1133">Transmembrane helix</keyword>
<evidence type="ECO:0000256" key="5">
    <source>
        <dbReference type="ARBA" id="ARBA00022692"/>
    </source>
</evidence>
<dbReference type="PANTHER" id="PTHR42929:SF1">
    <property type="entry name" value="INNER MEMBRANE ABC TRANSPORTER PERMEASE PROTEIN YDCU-RELATED"/>
    <property type="match status" value="1"/>
</dbReference>